<dbReference type="GO" id="GO:0008236">
    <property type="term" value="F:serine-type peptidase activity"/>
    <property type="evidence" value="ECO:0007669"/>
    <property type="project" value="InterPro"/>
</dbReference>
<keyword evidence="2" id="KW-0031">Aminopeptidase</keyword>
<name>A0A3E0HLB9_9PSEU</name>
<dbReference type="OrthoDB" id="128799at2"/>
<keyword evidence="2" id="KW-0378">Hydrolase</keyword>
<protein>
    <submittedName>
        <fullName evidence="2">Dipeptidyl aminopeptidase/acylaminoacyl peptidase</fullName>
    </submittedName>
</protein>
<evidence type="ECO:0000313" key="3">
    <source>
        <dbReference type="Proteomes" id="UP000256269"/>
    </source>
</evidence>
<gene>
    <name evidence="2" type="ORF">BCF44_106343</name>
</gene>
<dbReference type="PANTHER" id="PTHR43056:SF5">
    <property type="entry name" value="PEPTIDASE S9 PROLYL OLIGOPEPTIDASE CATALYTIC DOMAIN-CONTAINING PROTEIN"/>
    <property type="match status" value="1"/>
</dbReference>
<dbReference type="AlphaFoldDB" id="A0A3E0HLB9"/>
<dbReference type="Pfam" id="PF00326">
    <property type="entry name" value="Peptidase_S9"/>
    <property type="match status" value="1"/>
</dbReference>
<feature type="domain" description="Peptidase S9 prolyl oligopeptidase catalytic" evidence="1">
    <location>
        <begin position="428"/>
        <end position="634"/>
    </location>
</feature>
<dbReference type="Gene3D" id="2.120.10.30">
    <property type="entry name" value="TolB, C-terminal domain"/>
    <property type="match status" value="1"/>
</dbReference>
<dbReference type="GO" id="GO:0006508">
    <property type="term" value="P:proteolysis"/>
    <property type="evidence" value="ECO:0007669"/>
    <property type="project" value="InterPro"/>
</dbReference>
<dbReference type="InterPro" id="IPR029058">
    <property type="entry name" value="AB_hydrolase_fold"/>
</dbReference>
<dbReference type="Gene3D" id="3.40.50.1820">
    <property type="entry name" value="alpha/beta hydrolase"/>
    <property type="match status" value="1"/>
</dbReference>
<dbReference type="EMBL" id="QUNO01000006">
    <property type="protein sequence ID" value="REH47178.1"/>
    <property type="molecule type" value="Genomic_DNA"/>
</dbReference>
<dbReference type="SUPFAM" id="SSF53474">
    <property type="entry name" value="alpha/beta-Hydrolases"/>
    <property type="match status" value="1"/>
</dbReference>
<dbReference type="GO" id="GO:0004177">
    <property type="term" value="F:aminopeptidase activity"/>
    <property type="evidence" value="ECO:0007669"/>
    <property type="project" value="UniProtKB-KW"/>
</dbReference>
<accession>A0A3E0HLB9</accession>
<dbReference type="InterPro" id="IPR001375">
    <property type="entry name" value="Peptidase_S9_cat"/>
</dbReference>
<evidence type="ECO:0000313" key="2">
    <source>
        <dbReference type="EMBL" id="REH47178.1"/>
    </source>
</evidence>
<sequence>MVTIAPYGTWVSPLAAQDVAGAGGSIQWVDQHDGETWWAESRPEEGGRVVLMRAGKPGEQPRQVLAAPWNARNRVHEYGGKPWAFVGGRIAFTHWNDQRVYLVDGDDPAAEPRPISPEPPHEHWYRYTDLTASPDGAEVWCVRETQLSAANVDVRRDLVALPLDGTQQARVLVASHHFMSAPQPSPDGRHVAWLGWNHPAMPWDGTELCVAELTEDGKVGEHRVIAGGPAEAVCQFRWESPETLLALTDPQGWWNLHRITLDGTATNLAPCEEELGGPLWRLGSSWFAPLGNGRHAVIRGTALAVLDERSGTVTDVETDLPVWLGQISAADGVVVGIAGGPRDEEAVVRLDLSTGEASVLTVGEPLPLDPVYLPTPYEQVFTSPDGEKIPAFVYPPTNPDFVAPEGELPPYVVHVHGGPTGSVSGTLSLTVTYFTSRGIGVVAVNYGGSTGYGRRFRERLNGQWGVVDVQDCGAVATALADEGIADRARLAIRGGSAGGFTTAAALTMPSPFACGNAMYPAVDMIAFASGETHDFESRYLDGLIGPLDTAREVYLERSPSERPDKLTGPILLLQGLEDEVCPPAHTEAFARAIDGSGIRHAYLGFAGEQHGFRRAETIKAALEAELSFYGQVLGFEPVDVPRLALHT</sequence>
<dbReference type="RefSeq" id="WP_116175811.1">
    <property type="nucleotide sequence ID" value="NZ_CP144375.1"/>
</dbReference>
<dbReference type="InterPro" id="IPR011042">
    <property type="entry name" value="6-blade_b-propeller_TolB-like"/>
</dbReference>
<dbReference type="Proteomes" id="UP000256269">
    <property type="component" value="Unassembled WGS sequence"/>
</dbReference>
<keyword evidence="3" id="KW-1185">Reference proteome</keyword>
<evidence type="ECO:0000259" key="1">
    <source>
        <dbReference type="Pfam" id="PF00326"/>
    </source>
</evidence>
<comment type="caution">
    <text evidence="2">The sequence shown here is derived from an EMBL/GenBank/DDBJ whole genome shotgun (WGS) entry which is preliminary data.</text>
</comment>
<organism evidence="2 3">
    <name type="scientific">Kutzneria buriramensis</name>
    <dbReference type="NCBI Taxonomy" id="1045776"/>
    <lineage>
        <taxon>Bacteria</taxon>
        <taxon>Bacillati</taxon>
        <taxon>Actinomycetota</taxon>
        <taxon>Actinomycetes</taxon>
        <taxon>Pseudonocardiales</taxon>
        <taxon>Pseudonocardiaceae</taxon>
        <taxon>Kutzneria</taxon>
    </lineage>
</organism>
<proteinExistence type="predicted"/>
<dbReference type="SUPFAM" id="SSF82171">
    <property type="entry name" value="DPP6 N-terminal domain-like"/>
    <property type="match status" value="1"/>
</dbReference>
<reference evidence="2 3" key="1">
    <citation type="submission" date="2018-08" db="EMBL/GenBank/DDBJ databases">
        <title>Genomic Encyclopedia of Archaeal and Bacterial Type Strains, Phase II (KMG-II): from individual species to whole genera.</title>
        <authorList>
            <person name="Goeker M."/>
        </authorList>
    </citation>
    <scope>NUCLEOTIDE SEQUENCE [LARGE SCALE GENOMIC DNA]</scope>
    <source>
        <strain evidence="2 3">DSM 45791</strain>
    </source>
</reference>
<dbReference type="PANTHER" id="PTHR43056">
    <property type="entry name" value="PEPTIDASE S9 PROLYL OLIGOPEPTIDASE"/>
    <property type="match status" value="1"/>
</dbReference>
<dbReference type="InterPro" id="IPR050585">
    <property type="entry name" value="Xaa-Pro_dipeptidyl-ppase/CocE"/>
</dbReference>
<keyword evidence="2" id="KW-0645">Protease</keyword>